<evidence type="ECO:0000256" key="1">
    <source>
        <dbReference type="SAM" id="MobiDB-lite"/>
    </source>
</evidence>
<evidence type="ECO:0000313" key="2">
    <source>
        <dbReference type="EMBL" id="CVK92427.1"/>
    </source>
</evidence>
<gene>
    <name evidence="2" type="ORF">FMAN_07323</name>
</gene>
<organism evidence="2 3">
    <name type="scientific">Fusarium mangiferae</name>
    <name type="common">Mango malformation disease fungus</name>
    <dbReference type="NCBI Taxonomy" id="192010"/>
    <lineage>
        <taxon>Eukaryota</taxon>
        <taxon>Fungi</taxon>
        <taxon>Dikarya</taxon>
        <taxon>Ascomycota</taxon>
        <taxon>Pezizomycotina</taxon>
        <taxon>Sordariomycetes</taxon>
        <taxon>Hypocreomycetidae</taxon>
        <taxon>Hypocreales</taxon>
        <taxon>Nectriaceae</taxon>
        <taxon>Fusarium</taxon>
        <taxon>Fusarium fujikuroi species complex</taxon>
    </lineage>
</organism>
<dbReference type="RefSeq" id="XP_041681545.1">
    <property type="nucleotide sequence ID" value="XM_041830931.1"/>
</dbReference>
<evidence type="ECO:0000313" key="3">
    <source>
        <dbReference type="Proteomes" id="UP000184255"/>
    </source>
</evidence>
<feature type="region of interest" description="Disordered" evidence="1">
    <location>
        <begin position="1"/>
        <end position="22"/>
    </location>
</feature>
<dbReference type="EMBL" id="FCQH01000005">
    <property type="protein sequence ID" value="CVK92427.1"/>
    <property type="molecule type" value="Genomic_DNA"/>
</dbReference>
<dbReference type="VEuPathDB" id="FungiDB:FMAN_07323"/>
<dbReference type="AlphaFoldDB" id="A0A1L7TB16"/>
<dbReference type="GeneID" id="65086584"/>
<comment type="caution">
    <text evidence="2">The sequence shown here is derived from an EMBL/GenBank/DDBJ whole genome shotgun (WGS) entry which is preliminary data.</text>
</comment>
<protein>
    <submittedName>
        <fullName evidence="2">Uncharacterized protein</fullName>
    </submittedName>
</protein>
<reference evidence="3" key="1">
    <citation type="journal article" date="2016" name="Genome Biol. Evol.">
        <title>Comparative 'omics' of the Fusarium fujikuroi species complex highlights differences in genetic potential and metabolite synthesis.</title>
        <authorList>
            <person name="Niehaus E.-M."/>
            <person name="Muensterkoetter M."/>
            <person name="Proctor R.H."/>
            <person name="Brown D.W."/>
            <person name="Sharon A."/>
            <person name="Idan Y."/>
            <person name="Oren-Young L."/>
            <person name="Sieber C.M."/>
            <person name="Novak O."/>
            <person name="Pencik A."/>
            <person name="Tarkowska D."/>
            <person name="Hromadova K."/>
            <person name="Freeman S."/>
            <person name="Maymon M."/>
            <person name="Elazar M."/>
            <person name="Youssef S.A."/>
            <person name="El-Shabrawy E.S.M."/>
            <person name="Shalaby A.B.A."/>
            <person name="Houterman P."/>
            <person name="Brock N.L."/>
            <person name="Burkhardt I."/>
            <person name="Tsavkelova E.A."/>
            <person name="Dickschat J.S."/>
            <person name="Galuszka P."/>
            <person name="Gueldener U."/>
            <person name="Tudzynski B."/>
        </authorList>
    </citation>
    <scope>NUCLEOTIDE SEQUENCE [LARGE SCALE GENOMIC DNA]</scope>
    <source>
        <strain evidence="3">MRC7560</strain>
    </source>
</reference>
<sequence length="184" mass="21461">MSSDQENRPPLEDLLDHSGSRTDTDGLRGLEFKRHQLEDFILSLDNKIARDCYESFAPRFEERVKDDLHAEANSIFSLEGQRLRARNDITYTLRDNWRHAMENIDRRLESIYYALAGLWDLFLIVKYAARLLLSLRGINEEPHRLACLLLICDVFVPNLVEAIKKMGHWEGEAVSWDNDDIDLD</sequence>
<name>A0A1L7TB16_FUSMA</name>
<proteinExistence type="predicted"/>
<accession>A0A1L7TB16</accession>
<keyword evidence="3" id="KW-1185">Reference proteome</keyword>
<dbReference type="Proteomes" id="UP000184255">
    <property type="component" value="Unassembled WGS sequence"/>
</dbReference>